<dbReference type="InterPro" id="IPR016024">
    <property type="entry name" value="ARM-type_fold"/>
</dbReference>
<organism evidence="1 2">
    <name type="scientific">Paraglaciecola hydrolytica</name>
    <dbReference type="NCBI Taxonomy" id="1799789"/>
    <lineage>
        <taxon>Bacteria</taxon>
        <taxon>Pseudomonadati</taxon>
        <taxon>Pseudomonadota</taxon>
        <taxon>Gammaproteobacteria</taxon>
        <taxon>Alteromonadales</taxon>
        <taxon>Alteromonadaceae</taxon>
        <taxon>Paraglaciecola</taxon>
    </lineage>
</organism>
<proteinExistence type="predicted"/>
<dbReference type="EMBL" id="LSNE01000005">
    <property type="protein sequence ID" value="KXI29392.1"/>
    <property type="molecule type" value="Genomic_DNA"/>
</dbReference>
<keyword evidence="2" id="KW-1185">Reference proteome</keyword>
<comment type="caution">
    <text evidence="1">The sequence shown here is derived from an EMBL/GenBank/DDBJ whole genome shotgun (WGS) entry which is preliminary data.</text>
</comment>
<reference evidence="2" key="1">
    <citation type="submission" date="2016-02" db="EMBL/GenBank/DDBJ databases">
        <authorList>
            <person name="Schultz-Johansen M."/>
            <person name="Glaring M.A."/>
            <person name="Bech P.K."/>
            <person name="Stougaard P."/>
        </authorList>
    </citation>
    <scope>NUCLEOTIDE SEQUENCE [LARGE SCALE GENOMIC DNA]</scope>
    <source>
        <strain evidence="2">S66</strain>
    </source>
</reference>
<dbReference type="RefSeq" id="WP_068376783.1">
    <property type="nucleotide sequence ID" value="NZ_LSNE01000005.1"/>
</dbReference>
<dbReference type="AlphaFoldDB" id="A0A136A2D8"/>
<evidence type="ECO:0000313" key="1">
    <source>
        <dbReference type="EMBL" id="KXI29392.1"/>
    </source>
</evidence>
<dbReference type="STRING" id="1799789.AX660_14760"/>
<evidence type="ECO:0008006" key="3">
    <source>
        <dbReference type="Google" id="ProtNLM"/>
    </source>
</evidence>
<sequence length="368" mass="41951">MKNLLNETAVQHIADCFSAVDKNFNHPEFCQQALQGLNTLELKQRVNHIIEVLHRFLPSDFQQTSELLKLLPKVWQQQDPNKQVSNFAAWPVIDYASVYGLAHPQQSLEVLKTLTPLFSAEFAIRAFIIDHSEYCHSQFKLWVKDDSEHVRRLVSEGTRPRLPWGLQLKRYMADPSPNIPLLAALKDDPSLYVRRSVANHLNDISKDNPDKLLEICQAWHVNASKHVLWIIKHATRSLVKAGDAQVLRLLGYEQSVALKPVKLNITNSQVKLGDYLEFDFELHSTSSESQNLVIDFAIHFVKANGQQKAKVFKLKSIELGAKQSNKIQKRHGIKVITTRQYYAGTHLLEILINGLGVASQEFELSKQI</sequence>
<name>A0A136A2D8_9ALTE</name>
<dbReference type="Proteomes" id="UP000070299">
    <property type="component" value="Unassembled WGS sequence"/>
</dbReference>
<accession>A0A136A2D8</accession>
<gene>
    <name evidence="1" type="ORF">AX660_14760</name>
</gene>
<dbReference type="Gene3D" id="1.25.40.290">
    <property type="entry name" value="ARM repeat domains"/>
    <property type="match status" value="1"/>
</dbReference>
<dbReference type="SUPFAM" id="SSF48371">
    <property type="entry name" value="ARM repeat"/>
    <property type="match status" value="1"/>
</dbReference>
<protein>
    <recommendedName>
        <fullName evidence="3">DNA alkylation repair protein</fullName>
    </recommendedName>
</protein>
<dbReference type="OrthoDB" id="9797162at2"/>
<evidence type="ECO:0000313" key="2">
    <source>
        <dbReference type="Proteomes" id="UP000070299"/>
    </source>
</evidence>